<evidence type="ECO:0000313" key="2">
    <source>
        <dbReference type="EMBL" id="TBT96368.1"/>
    </source>
</evidence>
<protein>
    <submittedName>
        <fullName evidence="2">Uncharacterized protein</fullName>
    </submittedName>
</protein>
<reference evidence="2 3" key="1">
    <citation type="submission" date="2019-01" db="EMBL/GenBank/DDBJ databases">
        <title>Lactibacter flavus gen. nov., sp. nov., a novel bacterium of the family Propionibacteriaceae isolated from raw milk and dairy products.</title>
        <authorList>
            <person name="Huptas C."/>
            <person name="Wenning M."/>
            <person name="Breitenwieser F."/>
            <person name="Doll E."/>
            <person name="Von Neubeck M."/>
            <person name="Busse H.-J."/>
            <person name="Scherer S."/>
        </authorList>
    </citation>
    <scope>NUCLEOTIDE SEQUENCE [LARGE SCALE GENOMIC DNA]</scope>
    <source>
        <strain evidence="2 3">DSM 22130</strain>
    </source>
</reference>
<dbReference type="EMBL" id="SDMR01000001">
    <property type="protein sequence ID" value="TBT96368.1"/>
    <property type="molecule type" value="Genomic_DNA"/>
</dbReference>
<feature type="transmembrane region" description="Helical" evidence="1">
    <location>
        <begin position="27"/>
        <end position="47"/>
    </location>
</feature>
<keyword evidence="1" id="KW-1133">Transmembrane helix</keyword>
<proteinExistence type="predicted"/>
<organism evidence="2 3">
    <name type="scientific">Propioniciclava tarda</name>
    <dbReference type="NCBI Taxonomy" id="433330"/>
    <lineage>
        <taxon>Bacteria</taxon>
        <taxon>Bacillati</taxon>
        <taxon>Actinomycetota</taxon>
        <taxon>Actinomycetes</taxon>
        <taxon>Propionibacteriales</taxon>
        <taxon>Propionibacteriaceae</taxon>
        <taxon>Propioniciclava</taxon>
    </lineage>
</organism>
<evidence type="ECO:0000313" key="3">
    <source>
        <dbReference type="Proteomes" id="UP000291933"/>
    </source>
</evidence>
<keyword evidence="3" id="KW-1185">Reference proteome</keyword>
<comment type="caution">
    <text evidence="2">The sequence shown here is derived from an EMBL/GenBank/DDBJ whole genome shotgun (WGS) entry which is preliminary data.</text>
</comment>
<sequence>MFATRAVHKLLGAVPSDPRAPHTWPQVASLLVLNLPVIMVAGVARWFSGGRVRARQRGVG</sequence>
<dbReference type="AlphaFoldDB" id="A0A4Q9KP58"/>
<accession>A0A4Q9KP58</accession>
<gene>
    <name evidence="2" type="ORF">ET996_01555</name>
</gene>
<name>A0A4Q9KP58_PROTD</name>
<evidence type="ECO:0000256" key="1">
    <source>
        <dbReference type="SAM" id="Phobius"/>
    </source>
</evidence>
<keyword evidence="1" id="KW-0472">Membrane</keyword>
<dbReference type="RefSeq" id="WP_131170780.1">
    <property type="nucleotide sequence ID" value="NZ_FXTL01000001.1"/>
</dbReference>
<keyword evidence="1" id="KW-0812">Transmembrane</keyword>
<dbReference type="Proteomes" id="UP000291933">
    <property type="component" value="Unassembled WGS sequence"/>
</dbReference>